<gene>
    <name evidence="2" type="ORF">BGZ80_008929</name>
</gene>
<dbReference type="EMBL" id="JAAAID010005006">
    <property type="protein sequence ID" value="KAF9991755.1"/>
    <property type="molecule type" value="Genomic_DNA"/>
</dbReference>
<feature type="region of interest" description="Disordered" evidence="1">
    <location>
        <begin position="30"/>
        <end position="59"/>
    </location>
</feature>
<evidence type="ECO:0000256" key="1">
    <source>
        <dbReference type="SAM" id="MobiDB-lite"/>
    </source>
</evidence>
<feature type="non-terminal residue" evidence="2">
    <location>
        <position position="59"/>
    </location>
</feature>
<dbReference type="Proteomes" id="UP000703661">
    <property type="component" value="Unassembled WGS sequence"/>
</dbReference>
<protein>
    <submittedName>
        <fullName evidence="2">Uncharacterized protein</fullName>
    </submittedName>
</protein>
<evidence type="ECO:0000313" key="3">
    <source>
        <dbReference type="Proteomes" id="UP000703661"/>
    </source>
</evidence>
<feature type="compositionally biased region" description="Basic and acidic residues" evidence="1">
    <location>
        <begin position="37"/>
        <end position="46"/>
    </location>
</feature>
<keyword evidence="3" id="KW-1185">Reference proteome</keyword>
<reference evidence="2" key="1">
    <citation type="journal article" date="2020" name="Fungal Divers.">
        <title>Resolving the Mortierellaceae phylogeny through synthesis of multi-gene phylogenetics and phylogenomics.</title>
        <authorList>
            <person name="Vandepol N."/>
            <person name="Liber J."/>
            <person name="Desiro A."/>
            <person name="Na H."/>
            <person name="Kennedy M."/>
            <person name="Barry K."/>
            <person name="Grigoriev I.V."/>
            <person name="Miller A.N."/>
            <person name="O'Donnell K."/>
            <person name="Stajich J.E."/>
            <person name="Bonito G."/>
        </authorList>
    </citation>
    <scope>NUCLEOTIDE SEQUENCE</scope>
    <source>
        <strain evidence="2">NRRL 2769</strain>
    </source>
</reference>
<evidence type="ECO:0000313" key="2">
    <source>
        <dbReference type="EMBL" id="KAF9991755.1"/>
    </source>
</evidence>
<name>A0A9P6SQF5_9FUNG</name>
<accession>A0A9P6SQF5</accession>
<organism evidence="2 3">
    <name type="scientific">Entomortierella chlamydospora</name>
    <dbReference type="NCBI Taxonomy" id="101097"/>
    <lineage>
        <taxon>Eukaryota</taxon>
        <taxon>Fungi</taxon>
        <taxon>Fungi incertae sedis</taxon>
        <taxon>Mucoromycota</taxon>
        <taxon>Mortierellomycotina</taxon>
        <taxon>Mortierellomycetes</taxon>
        <taxon>Mortierellales</taxon>
        <taxon>Mortierellaceae</taxon>
        <taxon>Entomortierella</taxon>
    </lineage>
</organism>
<comment type="caution">
    <text evidence="2">The sequence shown here is derived from an EMBL/GenBank/DDBJ whole genome shotgun (WGS) entry which is preliminary data.</text>
</comment>
<dbReference type="AlphaFoldDB" id="A0A9P6SQF5"/>
<sequence>MYKQLGEKENLPLGDKDSFSIGYINMVGISTPSNPEKYPELSDKTRSHSRLVMGDNNDS</sequence>
<proteinExistence type="predicted"/>